<dbReference type="InterPro" id="IPR011004">
    <property type="entry name" value="Trimer_LpxA-like_sf"/>
</dbReference>
<dbReference type="Proteomes" id="UP000600865">
    <property type="component" value="Unassembled WGS sequence"/>
</dbReference>
<accession>A0A918KBH6</accession>
<dbReference type="PANTHER" id="PTHR43378">
    <property type="entry name" value="UDP-3-O-ACYLGLUCOSAMINE N-ACYLTRANSFERASE"/>
    <property type="match status" value="1"/>
</dbReference>
<feature type="region of interest" description="Disordered" evidence="7">
    <location>
        <begin position="24"/>
        <end position="48"/>
    </location>
</feature>
<reference evidence="9 10" key="1">
    <citation type="journal article" date="2014" name="Int. J. Syst. Evol. Microbiol.">
        <title>Complete genome sequence of Corynebacterium casei LMG S-19264T (=DSM 44701T), isolated from a smear-ripened cheese.</title>
        <authorList>
            <consortium name="US DOE Joint Genome Institute (JGI-PGF)"/>
            <person name="Walter F."/>
            <person name="Albersmeier A."/>
            <person name="Kalinowski J."/>
            <person name="Ruckert C."/>
        </authorList>
    </citation>
    <scope>NUCLEOTIDE SEQUENCE [LARGE SCALE GENOMIC DNA]</scope>
    <source>
        <strain evidence="9 10">KCTC 23968</strain>
    </source>
</reference>
<dbReference type="CDD" id="cd03352">
    <property type="entry name" value="LbH_LpxD"/>
    <property type="match status" value="1"/>
</dbReference>
<dbReference type="GO" id="GO:0016410">
    <property type="term" value="F:N-acyltransferase activity"/>
    <property type="evidence" value="ECO:0007669"/>
    <property type="project" value="InterPro"/>
</dbReference>
<protein>
    <submittedName>
        <fullName evidence="9">UDP-3-O-acylglucosamine N-acyltransferase</fullName>
    </submittedName>
</protein>
<keyword evidence="3" id="KW-0808">Transferase</keyword>
<proteinExistence type="predicted"/>
<evidence type="ECO:0000313" key="9">
    <source>
        <dbReference type="EMBL" id="GGX57715.1"/>
    </source>
</evidence>
<dbReference type="Pfam" id="PF14602">
    <property type="entry name" value="Hexapep_2"/>
    <property type="match status" value="2"/>
</dbReference>
<evidence type="ECO:0000256" key="5">
    <source>
        <dbReference type="ARBA" id="ARBA00023098"/>
    </source>
</evidence>
<comment type="caution">
    <text evidence="9">The sequence shown here is derived from an EMBL/GenBank/DDBJ whole genome shotgun (WGS) entry which is preliminary data.</text>
</comment>
<dbReference type="EMBL" id="BMYV01000001">
    <property type="protein sequence ID" value="GGX57715.1"/>
    <property type="molecule type" value="Genomic_DNA"/>
</dbReference>
<dbReference type="PANTHER" id="PTHR43378:SF2">
    <property type="entry name" value="UDP-3-O-ACYLGLUCOSAMINE N-ACYLTRANSFERASE 1, MITOCHONDRIAL-RELATED"/>
    <property type="match status" value="1"/>
</dbReference>
<evidence type="ECO:0000259" key="8">
    <source>
        <dbReference type="Pfam" id="PF04613"/>
    </source>
</evidence>
<keyword evidence="6" id="KW-0012">Acyltransferase</keyword>
<dbReference type="RefSeq" id="WP_189580493.1">
    <property type="nucleotide sequence ID" value="NZ_BMYV01000001.1"/>
</dbReference>
<sequence>MIDPHFYTICSPLDVEEIVKRFGSDGSAPSESHEPITAPSSLGESESGDITFFSDKRRRDQLLTANATACLTTEKLAPLVAEAGMIAIVTDNPRAAFARISGEMVTIGSASKPSGQIHDTAQIHRSAVIGEGVSIGARTRIGANSVIEDGVVIGDDCVVESLVSVSFTKMGNRCHIKSGAIIGGAGFGMASDGGVIITIPHLGRAILHDDVHVGSNSCVDRGQLGDTVLMNNVKIDNLVQVGHNVFIDEGAMLAGHSGVSGSCRIGKNAMFGGRAATADHVDIGEGSILAAFAGVMSNVPDGEMWSGVPAMPIREHMRSVAVLKKLGKRK</sequence>
<keyword evidence="5" id="KW-0443">Lipid metabolism</keyword>
<gene>
    <name evidence="9" type="primary">lpxD</name>
    <name evidence="9" type="ORF">GCM10011309_03430</name>
</gene>
<evidence type="ECO:0000256" key="4">
    <source>
        <dbReference type="ARBA" id="ARBA00022737"/>
    </source>
</evidence>
<keyword evidence="1" id="KW-0444">Lipid biosynthesis</keyword>
<dbReference type="AlphaFoldDB" id="A0A918KBH6"/>
<dbReference type="InterPro" id="IPR020573">
    <property type="entry name" value="UDP_GlcNAc_AcTrfase_non-rep"/>
</dbReference>
<feature type="domain" description="UDP-3-O-[3-hydroxymyristoyl] glucosamine N-acyltransferase non-repeat region" evidence="8">
    <location>
        <begin position="36"/>
        <end position="101"/>
    </location>
</feature>
<keyword evidence="4" id="KW-0677">Repeat</keyword>
<dbReference type="Pfam" id="PF04613">
    <property type="entry name" value="LpxD"/>
    <property type="match status" value="1"/>
</dbReference>
<dbReference type="GO" id="GO:0016020">
    <property type="term" value="C:membrane"/>
    <property type="evidence" value="ECO:0007669"/>
    <property type="project" value="GOC"/>
</dbReference>
<evidence type="ECO:0000256" key="6">
    <source>
        <dbReference type="ARBA" id="ARBA00023315"/>
    </source>
</evidence>
<evidence type="ECO:0000256" key="3">
    <source>
        <dbReference type="ARBA" id="ARBA00022679"/>
    </source>
</evidence>
<dbReference type="SUPFAM" id="SSF51161">
    <property type="entry name" value="Trimeric LpxA-like enzymes"/>
    <property type="match status" value="1"/>
</dbReference>
<evidence type="ECO:0000256" key="1">
    <source>
        <dbReference type="ARBA" id="ARBA00022516"/>
    </source>
</evidence>
<keyword evidence="2" id="KW-0441">Lipid A biosynthesis</keyword>
<dbReference type="NCBIfam" id="NF002060">
    <property type="entry name" value="PRK00892.1"/>
    <property type="match status" value="1"/>
</dbReference>
<name>A0A918KBH6_9PROT</name>
<dbReference type="NCBIfam" id="TIGR01853">
    <property type="entry name" value="lipid_A_lpxD"/>
    <property type="match status" value="1"/>
</dbReference>
<dbReference type="GO" id="GO:0009245">
    <property type="term" value="P:lipid A biosynthetic process"/>
    <property type="evidence" value="ECO:0007669"/>
    <property type="project" value="UniProtKB-KW"/>
</dbReference>
<evidence type="ECO:0000256" key="7">
    <source>
        <dbReference type="SAM" id="MobiDB-lite"/>
    </source>
</evidence>
<evidence type="ECO:0000313" key="10">
    <source>
        <dbReference type="Proteomes" id="UP000600865"/>
    </source>
</evidence>
<dbReference type="Gene3D" id="2.160.10.10">
    <property type="entry name" value="Hexapeptide repeat proteins"/>
    <property type="match status" value="1"/>
</dbReference>
<dbReference type="InterPro" id="IPR001451">
    <property type="entry name" value="Hexapep"/>
</dbReference>
<evidence type="ECO:0000256" key="2">
    <source>
        <dbReference type="ARBA" id="ARBA00022556"/>
    </source>
</evidence>
<keyword evidence="10" id="KW-1185">Reference proteome</keyword>
<dbReference type="Gene3D" id="3.40.1390.10">
    <property type="entry name" value="MurE/MurF, N-terminal domain"/>
    <property type="match status" value="1"/>
</dbReference>
<dbReference type="InterPro" id="IPR007691">
    <property type="entry name" value="LpxD"/>
</dbReference>
<organism evidence="9 10">
    <name type="scientific">Litorimonas cladophorae</name>
    <dbReference type="NCBI Taxonomy" id="1220491"/>
    <lineage>
        <taxon>Bacteria</taxon>
        <taxon>Pseudomonadati</taxon>
        <taxon>Pseudomonadota</taxon>
        <taxon>Alphaproteobacteria</taxon>
        <taxon>Maricaulales</taxon>
        <taxon>Robiginitomaculaceae</taxon>
    </lineage>
</organism>